<comment type="similarity">
    <text evidence="1">Belongs to the UPF0065 (bug) family.</text>
</comment>
<dbReference type="EMBL" id="CP136921">
    <property type="protein sequence ID" value="WOO31565.1"/>
    <property type="molecule type" value="Genomic_DNA"/>
</dbReference>
<dbReference type="InterPro" id="IPR042100">
    <property type="entry name" value="Bug_dom1"/>
</dbReference>
<dbReference type="InterPro" id="IPR005064">
    <property type="entry name" value="BUG"/>
</dbReference>
<protein>
    <submittedName>
        <fullName evidence="3">Tripartite tricarboxylate transporter substrate binding protein</fullName>
    </submittedName>
</protein>
<keyword evidence="4" id="KW-1185">Reference proteome</keyword>
<evidence type="ECO:0000313" key="4">
    <source>
        <dbReference type="Proteomes" id="UP001303211"/>
    </source>
</evidence>
<feature type="chain" id="PRO_5045387952" evidence="2">
    <location>
        <begin position="33"/>
        <end position="335"/>
    </location>
</feature>
<dbReference type="RefSeq" id="WP_317701044.1">
    <property type="nucleotide sequence ID" value="NZ_CP136921.1"/>
</dbReference>
<dbReference type="PIRSF" id="PIRSF017082">
    <property type="entry name" value="YflP"/>
    <property type="match status" value="1"/>
</dbReference>
<reference evidence="3 4" key="1">
    <citation type="submission" date="2023-03" db="EMBL/GenBank/DDBJ databases">
        <title>Diaphorobacter basophil sp. nov., isolated from a sewage-treatment plant.</title>
        <authorList>
            <person name="Yang K."/>
        </authorList>
    </citation>
    <scope>NUCLEOTIDE SEQUENCE [LARGE SCALE GENOMIC DNA]</scope>
    <source>
        <strain evidence="3 4">Y-1</strain>
    </source>
</reference>
<dbReference type="Gene3D" id="3.40.190.10">
    <property type="entry name" value="Periplasmic binding protein-like II"/>
    <property type="match status" value="1"/>
</dbReference>
<organism evidence="3 4">
    <name type="scientific">Diaphorobacter limosus</name>
    <dbReference type="NCBI Taxonomy" id="3036128"/>
    <lineage>
        <taxon>Bacteria</taxon>
        <taxon>Pseudomonadati</taxon>
        <taxon>Pseudomonadota</taxon>
        <taxon>Betaproteobacteria</taxon>
        <taxon>Burkholderiales</taxon>
        <taxon>Comamonadaceae</taxon>
        <taxon>Diaphorobacter</taxon>
    </lineage>
</organism>
<gene>
    <name evidence="3" type="ORF">P4826_14265</name>
</gene>
<keyword evidence="2" id="KW-0732">Signal</keyword>
<evidence type="ECO:0000256" key="2">
    <source>
        <dbReference type="SAM" id="SignalP"/>
    </source>
</evidence>
<dbReference type="CDD" id="cd13578">
    <property type="entry name" value="PBP2_Bug27"/>
    <property type="match status" value="1"/>
</dbReference>
<dbReference type="Gene3D" id="3.40.190.150">
    <property type="entry name" value="Bordetella uptake gene, domain 1"/>
    <property type="match status" value="1"/>
</dbReference>
<feature type="signal peptide" evidence="2">
    <location>
        <begin position="1"/>
        <end position="32"/>
    </location>
</feature>
<sequence>MAFTFAEQTRAAACAVALGGMALTVAVMPAHAQGGAYPAKPVTLVVAFPPGGMTDIVSRALAKELQQNLKQPFVVENRPGGAGQVGTEYVARQPADGYTLLVGATGYVIAPAMKKVGYDPLKSLEPVAVLARAPNLIVVNPSVPVKNTQEFLAWAKTQSNIPFGTAGAAGSTHLGGEWLRKATGYQFSHVPYKGAAPATNDAVAGQIPMAVQDSMSVSAFITSGRLRPIANMAAERSQLFPELPTLREAGPAFKDFDVYTWLGLYAPAGTPASVLTQLNGQINKIMHAPEMVERLRLQYSEPLAVMDLAQTRGFVAGEVAKWQRVVSETGVKSEE</sequence>
<dbReference type="Pfam" id="PF03401">
    <property type="entry name" value="TctC"/>
    <property type="match status" value="1"/>
</dbReference>
<dbReference type="Proteomes" id="UP001303211">
    <property type="component" value="Chromosome"/>
</dbReference>
<evidence type="ECO:0000256" key="1">
    <source>
        <dbReference type="ARBA" id="ARBA00006987"/>
    </source>
</evidence>
<proteinExistence type="inferred from homology"/>
<accession>A0ABZ0J1X1</accession>
<dbReference type="SUPFAM" id="SSF53850">
    <property type="entry name" value="Periplasmic binding protein-like II"/>
    <property type="match status" value="1"/>
</dbReference>
<dbReference type="PANTHER" id="PTHR42928:SF5">
    <property type="entry name" value="BLR1237 PROTEIN"/>
    <property type="match status" value="1"/>
</dbReference>
<evidence type="ECO:0000313" key="3">
    <source>
        <dbReference type="EMBL" id="WOO31565.1"/>
    </source>
</evidence>
<dbReference type="PANTHER" id="PTHR42928">
    <property type="entry name" value="TRICARBOXYLATE-BINDING PROTEIN"/>
    <property type="match status" value="1"/>
</dbReference>
<name>A0ABZ0J1X1_9BURK</name>